<dbReference type="RefSeq" id="WP_353644960.1">
    <property type="nucleotide sequence ID" value="NZ_CP159253.1"/>
</dbReference>
<protein>
    <submittedName>
        <fullName evidence="1">Uncharacterized protein</fullName>
    </submittedName>
</protein>
<dbReference type="AlphaFoldDB" id="A0AAU8CKT4"/>
<proteinExistence type="predicted"/>
<sequence length="81" mass="9148">MRGDDPHAIMPGDPIYPHYAPLWPEALLTRAVDIAQGIAFADQCSEARKKVIRDTIAKFDPPMPVVVGRKKRRRPKAETLR</sequence>
<accession>A0AAU8CKT4</accession>
<organism evidence="1">
    <name type="scientific">Mesorhizobium sp. WSM2240</name>
    <dbReference type="NCBI Taxonomy" id="3228851"/>
    <lineage>
        <taxon>Bacteria</taxon>
        <taxon>Pseudomonadati</taxon>
        <taxon>Pseudomonadota</taxon>
        <taxon>Alphaproteobacteria</taxon>
        <taxon>Hyphomicrobiales</taxon>
        <taxon>Phyllobacteriaceae</taxon>
        <taxon>Mesorhizobium</taxon>
    </lineage>
</organism>
<reference evidence="1" key="1">
    <citation type="submission" date="2024-06" db="EMBL/GenBank/DDBJ databases">
        <title>Mesorhizobium karijinii sp. nov., a symbiont of the iconic Swainsona formosa from arid Australia.</title>
        <authorList>
            <person name="Hill Y.J."/>
            <person name="Watkin E.L.J."/>
            <person name="O'Hara G.W."/>
            <person name="Terpolilli J."/>
            <person name="Tye M.L."/>
            <person name="Kohlmeier M.G."/>
        </authorList>
    </citation>
    <scope>NUCLEOTIDE SEQUENCE</scope>
    <source>
        <strain evidence="1">WSM2240</strain>
    </source>
</reference>
<dbReference type="EMBL" id="CP159253">
    <property type="protein sequence ID" value="XCG47492.1"/>
    <property type="molecule type" value="Genomic_DNA"/>
</dbReference>
<evidence type="ECO:0000313" key="1">
    <source>
        <dbReference type="EMBL" id="XCG47492.1"/>
    </source>
</evidence>
<gene>
    <name evidence="1" type="ORF">ABVK50_19755</name>
</gene>
<name>A0AAU8CKT4_9HYPH</name>